<organism evidence="1 2">
    <name type="scientific">SAR324 cluster bacterium</name>
    <dbReference type="NCBI Taxonomy" id="2024889"/>
    <lineage>
        <taxon>Bacteria</taxon>
        <taxon>Deltaproteobacteria</taxon>
        <taxon>SAR324 cluster</taxon>
    </lineage>
</organism>
<evidence type="ECO:0000313" key="1">
    <source>
        <dbReference type="EMBL" id="NMC61705.1"/>
    </source>
</evidence>
<dbReference type="Proteomes" id="UP000524246">
    <property type="component" value="Unassembled WGS sequence"/>
</dbReference>
<name>A0A7X9IIK8_9DELT</name>
<dbReference type="AlphaFoldDB" id="A0A7X9IIK8"/>
<accession>A0A7X9IIK8</accession>
<proteinExistence type="predicted"/>
<dbReference type="EMBL" id="JAAZON010000031">
    <property type="protein sequence ID" value="NMC61705.1"/>
    <property type="molecule type" value="Genomic_DNA"/>
</dbReference>
<reference evidence="1 2" key="1">
    <citation type="journal article" date="2020" name="Biotechnol. Biofuels">
        <title>New insights from the biogas microbiome by comprehensive genome-resolved metagenomics of nearly 1600 species originating from multiple anaerobic digesters.</title>
        <authorList>
            <person name="Campanaro S."/>
            <person name="Treu L."/>
            <person name="Rodriguez-R L.M."/>
            <person name="Kovalovszki A."/>
            <person name="Ziels R.M."/>
            <person name="Maus I."/>
            <person name="Zhu X."/>
            <person name="Kougias P.G."/>
            <person name="Basile A."/>
            <person name="Luo G."/>
            <person name="Schluter A."/>
            <person name="Konstantinidis K.T."/>
            <person name="Angelidaki I."/>
        </authorList>
    </citation>
    <scope>NUCLEOTIDE SEQUENCE [LARGE SCALE GENOMIC DNA]</scope>
    <source>
        <strain evidence="1">AS27yjCOA_65</strain>
    </source>
</reference>
<sequence>MIKTLPAGRSSDVLLWDTSSIPEGTYNIYTVTGLNTSMSEAPIVVSHSRAQDTSLPVLHIDVPVNGYRFRDTLQVSGYSLDNVRIAIIEVHMDGRLLDSFKPDSFDSRARDAYRQSPYASSSGFNRLIDTSTENFGSHNLTVTAYDTAGNSTMHSAMLTKALDNLTATFSPPFQEASPIALSEGLQPKDGGGGKGRAKLGLKISKNKLTVTAFGGKLCASMRLFASISAKTQNTLSASGILLQSISGRSLKGVATKIPRLSKKGKIYFLADCGAGSKGAVKSINARNFSGKRVKSLKKVFDVLVENYRPS</sequence>
<comment type="caution">
    <text evidence="1">The sequence shown here is derived from an EMBL/GenBank/DDBJ whole genome shotgun (WGS) entry which is preliminary data.</text>
</comment>
<gene>
    <name evidence="1" type="ORF">GYA55_00910</name>
</gene>
<dbReference type="InterPro" id="IPR013783">
    <property type="entry name" value="Ig-like_fold"/>
</dbReference>
<protein>
    <submittedName>
        <fullName evidence="1">Uncharacterized protein</fullName>
    </submittedName>
</protein>
<dbReference type="Gene3D" id="2.60.40.10">
    <property type="entry name" value="Immunoglobulins"/>
    <property type="match status" value="1"/>
</dbReference>
<evidence type="ECO:0000313" key="2">
    <source>
        <dbReference type="Proteomes" id="UP000524246"/>
    </source>
</evidence>